<comment type="caution">
    <text evidence="1">The sequence shown here is derived from an EMBL/GenBank/DDBJ whole genome shotgun (WGS) entry which is preliminary data.</text>
</comment>
<organism evidence="1 2">
    <name type="scientific">Rhizobium mongolense USDA 1844</name>
    <dbReference type="NCBI Taxonomy" id="1079460"/>
    <lineage>
        <taxon>Bacteria</taxon>
        <taxon>Pseudomonadati</taxon>
        <taxon>Pseudomonadota</taxon>
        <taxon>Alphaproteobacteria</taxon>
        <taxon>Hyphomicrobiales</taxon>
        <taxon>Rhizobiaceae</taxon>
        <taxon>Rhizobium/Agrobacterium group</taxon>
        <taxon>Rhizobium</taxon>
    </lineage>
</organism>
<proteinExistence type="predicted"/>
<dbReference type="AlphaFoldDB" id="A0A559TK27"/>
<evidence type="ECO:0000313" key="2">
    <source>
        <dbReference type="Proteomes" id="UP000319824"/>
    </source>
</evidence>
<gene>
    <name evidence="1" type="ORF">BCL32_0309</name>
</gene>
<reference evidence="1 2" key="1">
    <citation type="submission" date="2019-06" db="EMBL/GenBank/DDBJ databases">
        <title>Pac Bio to generate improved reference genome sequences for organisms with transposon mutant libraries (support for FEBA project).</title>
        <authorList>
            <person name="Blow M."/>
        </authorList>
    </citation>
    <scope>NUCLEOTIDE SEQUENCE [LARGE SCALE GENOMIC DNA]</scope>
    <source>
        <strain evidence="1 2">USDA 1844</strain>
    </source>
</reference>
<name>A0A559TK27_9HYPH</name>
<evidence type="ECO:0000313" key="1">
    <source>
        <dbReference type="EMBL" id="TVZ74964.1"/>
    </source>
</evidence>
<accession>A0A559TK27</accession>
<dbReference type="EMBL" id="VISO01000001">
    <property type="protein sequence ID" value="TVZ74964.1"/>
    <property type="molecule type" value="Genomic_DNA"/>
</dbReference>
<sequence>MPNGMREWGPQVMISARWYNRISASLAETPGKHRPRFSQVNAQTYDSMDWPVGFLLRTDFAEKQWRPVIRGHAVTGDIIGPIRELSYATEPATLADAAAVAAAIVKIRGYFMPKRAKQKFCKRQADPIWRR</sequence>
<protein>
    <submittedName>
        <fullName evidence="1">Uncharacterized protein</fullName>
    </submittedName>
</protein>
<dbReference type="Proteomes" id="UP000319824">
    <property type="component" value="Unassembled WGS sequence"/>
</dbReference>